<feature type="transmembrane region" description="Helical" evidence="1">
    <location>
        <begin position="50"/>
        <end position="70"/>
    </location>
</feature>
<evidence type="ECO:0000313" key="2">
    <source>
        <dbReference type="EMBL" id="GEL98834.1"/>
    </source>
</evidence>
<organism evidence="2 3">
    <name type="scientific">Cellulomonas terrae</name>
    <dbReference type="NCBI Taxonomy" id="311234"/>
    <lineage>
        <taxon>Bacteria</taxon>
        <taxon>Bacillati</taxon>
        <taxon>Actinomycetota</taxon>
        <taxon>Actinomycetes</taxon>
        <taxon>Micrococcales</taxon>
        <taxon>Cellulomonadaceae</taxon>
        <taxon>Cellulomonas</taxon>
    </lineage>
</organism>
<name>A0A511JLM9_9CELL</name>
<proteinExistence type="predicted"/>
<keyword evidence="3" id="KW-1185">Reference proteome</keyword>
<keyword evidence="1" id="KW-0472">Membrane</keyword>
<sequence>MSRVPTAVVAALTLVVGFAVADLTGVRALGGVVLVAGVAWCVVRARSAGWWRVAAVVLVGAVCFALSHPLGGVIGAWPAVLVAALVLAAATFALVDRPSAQPARVA</sequence>
<feature type="transmembrane region" description="Helical" evidence="1">
    <location>
        <begin position="76"/>
        <end position="95"/>
    </location>
</feature>
<feature type="transmembrane region" description="Helical" evidence="1">
    <location>
        <begin position="27"/>
        <end position="43"/>
    </location>
</feature>
<dbReference type="OrthoDB" id="4829312at2"/>
<gene>
    <name evidence="2" type="ORF">CTE05_23810</name>
</gene>
<comment type="caution">
    <text evidence="2">The sequence shown here is derived from an EMBL/GenBank/DDBJ whole genome shotgun (WGS) entry which is preliminary data.</text>
</comment>
<keyword evidence="1" id="KW-1133">Transmembrane helix</keyword>
<protein>
    <submittedName>
        <fullName evidence="2">Uncharacterized protein</fullName>
    </submittedName>
</protein>
<dbReference type="Proteomes" id="UP000321049">
    <property type="component" value="Unassembled WGS sequence"/>
</dbReference>
<dbReference type="EMBL" id="BJWH01000011">
    <property type="protein sequence ID" value="GEL98834.1"/>
    <property type="molecule type" value="Genomic_DNA"/>
</dbReference>
<accession>A0A511JLM9</accession>
<reference evidence="2 3" key="1">
    <citation type="submission" date="2019-07" db="EMBL/GenBank/DDBJ databases">
        <title>Whole genome shotgun sequence of Cellulomonas terrae NBRC 100819.</title>
        <authorList>
            <person name="Hosoyama A."/>
            <person name="Uohara A."/>
            <person name="Ohji S."/>
            <person name="Ichikawa N."/>
        </authorList>
    </citation>
    <scope>NUCLEOTIDE SEQUENCE [LARGE SCALE GENOMIC DNA]</scope>
    <source>
        <strain evidence="2 3">NBRC 100819</strain>
    </source>
</reference>
<dbReference type="RefSeq" id="WP_146846347.1">
    <property type="nucleotide sequence ID" value="NZ_BJWH01000011.1"/>
</dbReference>
<evidence type="ECO:0000256" key="1">
    <source>
        <dbReference type="SAM" id="Phobius"/>
    </source>
</evidence>
<dbReference type="AlphaFoldDB" id="A0A511JLM9"/>
<evidence type="ECO:0000313" key="3">
    <source>
        <dbReference type="Proteomes" id="UP000321049"/>
    </source>
</evidence>
<keyword evidence="1" id="KW-0812">Transmembrane</keyword>